<dbReference type="OrthoDB" id="676710at2"/>
<comment type="caution">
    <text evidence="2">The sequence shown here is derived from an EMBL/GenBank/DDBJ whole genome shotgun (WGS) entry which is preliminary data.</text>
</comment>
<dbReference type="AlphaFoldDB" id="A0A3D8YBW0"/>
<dbReference type="InterPro" id="IPR054243">
    <property type="entry name" value="DUF6970"/>
</dbReference>
<sequence>MEGLKKDPVSKPPAKVYQYQYEGRTVYYLPPACCDGMSTLMDDDCNVICSPDGGITGAGDAKCPEFFKKATNQKLIWEDSRK</sequence>
<gene>
    <name evidence="2" type="ORF">DSL64_13625</name>
</gene>
<proteinExistence type="predicted"/>
<keyword evidence="3" id="KW-1185">Reference proteome</keyword>
<evidence type="ECO:0000313" key="2">
    <source>
        <dbReference type="EMBL" id="REA60968.1"/>
    </source>
</evidence>
<feature type="domain" description="DUF6970" evidence="1">
    <location>
        <begin position="4"/>
        <end position="79"/>
    </location>
</feature>
<protein>
    <recommendedName>
        <fullName evidence="1">DUF6970 domain-containing protein</fullName>
    </recommendedName>
</protein>
<dbReference type="EMBL" id="QNUL01000009">
    <property type="protein sequence ID" value="REA60968.1"/>
    <property type="molecule type" value="Genomic_DNA"/>
</dbReference>
<reference evidence="2 3" key="1">
    <citation type="submission" date="2018-07" db="EMBL/GenBank/DDBJ databases">
        <title>Dyadobacter roseus sp. nov., isolated from rose rhizosphere soil.</title>
        <authorList>
            <person name="Chen L."/>
        </authorList>
    </citation>
    <scope>NUCLEOTIDE SEQUENCE [LARGE SCALE GENOMIC DNA]</scope>
    <source>
        <strain evidence="2 3">RS19</strain>
    </source>
</reference>
<dbReference type="Proteomes" id="UP000256373">
    <property type="component" value="Unassembled WGS sequence"/>
</dbReference>
<accession>A0A3D8YBW0</accession>
<name>A0A3D8YBW0_9BACT</name>
<dbReference type="Pfam" id="PF22311">
    <property type="entry name" value="DUF6970"/>
    <property type="match status" value="1"/>
</dbReference>
<evidence type="ECO:0000259" key="1">
    <source>
        <dbReference type="Pfam" id="PF22311"/>
    </source>
</evidence>
<organism evidence="2 3">
    <name type="scientific">Dyadobacter luteus</name>
    <dbReference type="NCBI Taxonomy" id="2259619"/>
    <lineage>
        <taxon>Bacteria</taxon>
        <taxon>Pseudomonadati</taxon>
        <taxon>Bacteroidota</taxon>
        <taxon>Cytophagia</taxon>
        <taxon>Cytophagales</taxon>
        <taxon>Spirosomataceae</taxon>
        <taxon>Dyadobacter</taxon>
    </lineage>
</organism>
<evidence type="ECO:0000313" key="3">
    <source>
        <dbReference type="Proteomes" id="UP000256373"/>
    </source>
</evidence>